<evidence type="ECO:0000313" key="10">
    <source>
        <dbReference type="EMBL" id="MEL5995587.1"/>
    </source>
</evidence>
<dbReference type="PROSITE" id="PS50110">
    <property type="entry name" value="RESPONSE_REGULATORY"/>
    <property type="match status" value="1"/>
</dbReference>
<dbReference type="PRINTS" id="PR00344">
    <property type="entry name" value="BCTRLSENSOR"/>
</dbReference>
<organism evidence="10 11">
    <name type="scientific">Hymenobacter segetis</name>
    <dbReference type="NCBI Taxonomy" id="2025509"/>
    <lineage>
        <taxon>Bacteria</taxon>
        <taxon>Pseudomonadati</taxon>
        <taxon>Bacteroidota</taxon>
        <taxon>Cytophagia</taxon>
        <taxon>Cytophagales</taxon>
        <taxon>Hymenobacteraceae</taxon>
        <taxon>Hymenobacter</taxon>
    </lineage>
</organism>
<dbReference type="InterPro" id="IPR003594">
    <property type="entry name" value="HATPase_dom"/>
</dbReference>
<dbReference type="InterPro" id="IPR005467">
    <property type="entry name" value="His_kinase_dom"/>
</dbReference>
<feature type="domain" description="PAC" evidence="9">
    <location>
        <begin position="622"/>
        <end position="674"/>
    </location>
</feature>
<dbReference type="PANTHER" id="PTHR45339">
    <property type="entry name" value="HYBRID SIGNAL TRANSDUCTION HISTIDINE KINASE J"/>
    <property type="match status" value="1"/>
</dbReference>
<feature type="domain" description="PAS" evidence="8">
    <location>
        <begin position="163"/>
        <end position="235"/>
    </location>
</feature>
<dbReference type="RefSeq" id="WP_342299529.1">
    <property type="nucleotide sequence ID" value="NZ_JBCEVZ010000041.1"/>
</dbReference>
<evidence type="ECO:0000256" key="1">
    <source>
        <dbReference type="ARBA" id="ARBA00000085"/>
    </source>
</evidence>
<dbReference type="Pfam" id="PF13426">
    <property type="entry name" value="PAS_9"/>
    <property type="match status" value="2"/>
</dbReference>
<dbReference type="InterPro" id="IPR036097">
    <property type="entry name" value="HisK_dim/P_sf"/>
</dbReference>
<dbReference type="PANTHER" id="PTHR45339:SF1">
    <property type="entry name" value="HYBRID SIGNAL TRANSDUCTION HISTIDINE KINASE J"/>
    <property type="match status" value="1"/>
</dbReference>
<dbReference type="InterPro" id="IPR003661">
    <property type="entry name" value="HisK_dim/P_dom"/>
</dbReference>
<feature type="domain" description="PAC" evidence="9">
    <location>
        <begin position="109"/>
        <end position="162"/>
    </location>
</feature>
<dbReference type="PROSITE" id="PS50113">
    <property type="entry name" value="PAC"/>
    <property type="match status" value="3"/>
</dbReference>
<dbReference type="Pfam" id="PF13188">
    <property type="entry name" value="PAS_8"/>
    <property type="match status" value="1"/>
</dbReference>
<protein>
    <recommendedName>
        <fullName evidence="2">histidine kinase</fullName>
        <ecNumber evidence="2">2.7.13.3</ecNumber>
    </recommendedName>
</protein>
<dbReference type="SMART" id="SM00388">
    <property type="entry name" value="HisKA"/>
    <property type="match status" value="1"/>
</dbReference>
<dbReference type="SUPFAM" id="SSF47384">
    <property type="entry name" value="Homodimeric domain of signal transducing histidine kinase"/>
    <property type="match status" value="1"/>
</dbReference>
<dbReference type="InterPro" id="IPR004358">
    <property type="entry name" value="Sig_transdc_His_kin-like_C"/>
</dbReference>
<dbReference type="CDD" id="cd17546">
    <property type="entry name" value="REC_hyHK_CKI1_RcsC-like"/>
    <property type="match status" value="1"/>
</dbReference>
<dbReference type="Pfam" id="PF08447">
    <property type="entry name" value="PAS_3"/>
    <property type="match status" value="2"/>
</dbReference>
<dbReference type="PROSITE" id="PS50112">
    <property type="entry name" value="PAS"/>
    <property type="match status" value="4"/>
</dbReference>
<dbReference type="InterPro" id="IPR001789">
    <property type="entry name" value="Sig_transdc_resp-reg_receiver"/>
</dbReference>
<dbReference type="CDD" id="cd16922">
    <property type="entry name" value="HATPase_EvgS-ArcB-TorS-like"/>
    <property type="match status" value="1"/>
</dbReference>
<comment type="caution">
    <text evidence="10">The sequence shown here is derived from an EMBL/GenBank/DDBJ whole genome shotgun (WGS) entry which is preliminary data.</text>
</comment>
<dbReference type="SMART" id="SM00448">
    <property type="entry name" value="REC"/>
    <property type="match status" value="1"/>
</dbReference>
<evidence type="ECO:0000256" key="4">
    <source>
        <dbReference type="ARBA" id="ARBA00023012"/>
    </source>
</evidence>
<dbReference type="SUPFAM" id="SSF52172">
    <property type="entry name" value="CheY-like"/>
    <property type="match status" value="1"/>
</dbReference>
<dbReference type="CDD" id="cd00082">
    <property type="entry name" value="HisKA"/>
    <property type="match status" value="1"/>
</dbReference>
<dbReference type="SMART" id="SM00387">
    <property type="entry name" value="HATPase_c"/>
    <property type="match status" value="1"/>
</dbReference>
<gene>
    <name evidence="10" type="ORF">AAFH49_15325</name>
</gene>
<dbReference type="Pfam" id="PF00072">
    <property type="entry name" value="Response_reg"/>
    <property type="match status" value="1"/>
</dbReference>
<feature type="domain" description="PAS" evidence="8">
    <location>
        <begin position="549"/>
        <end position="605"/>
    </location>
</feature>
<dbReference type="SUPFAM" id="SSF55874">
    <property type="entry name" value="ATPase domain of HSP90 chaperone/DNA topoisomerase II/histidine kinase"/>
    <property type="match status" value="1"/>
</dbReference>
<dbReference type="Pfam" id="PF00512">
    <property type="entry name" value="HisKA"/>
    <property type="match status" value="1"/>
</dbReference>
<sequence>MTHAELEVALAQQQAANAALRAQLAVATAPPAAAYVPPSLLAYLLEEQHTAVVLTDGDGYVQWVNKGFTKLCGLEMSVVVGKKPESFLRPSLRDAATVAHIRDSLRGHEPFEYEVVNPRPGSGGWLRVNVRPVAGTDDGVVHFVGLLEDITEWKQAQLRLVDSERRFRDLAENVPGVLYEWRKKNDGTFYFDYVSPKVQELFGIAPQELSRMTDFIHPEELEGFLQSLDDATRNRAPWVYEGRIVVPGQPIRWLRGSSIVTSFGPDWVTYSGILLDVTPLKLAESALRDSNLRLGLAMEGFGDGGWELNLRTHKISFSSEYKAMLGYQEDDFPNDYENWLTHVHPDDLEQVQKIVRNYVLAGGKMATAEYRMRCHDGNYKWVLSRAAITVWDAAGQPLMLSGLHSDISAQKDAEEALDTSNQQLAAVIAHFQDGLVLEDETRRIVFTNEAFCQLLEVPVAPAQLHGRNGAWLTEGSRKYVKKPHQYVARIAALLRRRQPATGDIIPLRDGRTLQRAFTPIFDGPRYIGHLWKYEDITARIKAEEDLKRREEKYRGIIENMSLGLVEADLNDHLLYANQSFCDMTGYCTDELAGQRLSPLLLTGPDLELVESKLRTREHGISDSYEIVVTTKAGERKWLLVSGAPLYDEHQRHIGSIGIYLDVTIQKHLETSLREAKVQAESSTRAKQDFLANMSHEIRTPMNAILGMSQLLAKTPLAAPQASYLHAITASAENLLVIINDILDLSKIDAGQLAIEHIGFSPGSVCAQVKKTLQYKAEEKGLTFIANLDPAMPEVALGDPFRLIQVLLNLVGNAVKFTEQGTVSIRCQRLNHSNPDEALAEFTVEDTGIGIEAEYLSHIFDDFSQEDSTVTRQFGGTGLGLGISKKLVRLLGGELRIESRKNHGTISRFTLRLPVGTAHHLSTKDPGDLDGLQQELHGKHILLVEDNLFNRMLANSFLTNAGMSVTEAPNGQAAVDMARTQVFDLILMDVQMPIKNGYEATRILRQEMGLTVPIIALTANAITGERAKCLAAGMNDYLTKPFQEVSLLKMVYDWAVVAPARAAD</sequence>
<dbReference type="InterPro" id="IPR000014">
    <property type="entry name" value="PAS"/>
</dbReference>
<feature type="domain" description="PAS" evidence="8">
    <location>
        <begin position="37"/>
        <end position="108"/>
    </location>
</feature>
<accession>A0ABU9LZL6</accession>
<keyword evidence="11" id="KW-1185">Reference proteome</keyword>
<feature type="domain" description="Response regulatory" evidence="7">
    <location>
        <begin position="939"/>
        <end position="1054"/>
    </location>
</feature>
<dbReference type="InterPro" id="IPR011006">
    <property type="entry name" value="CheY-like_superfamily"/>
</dbReference>
<dbReference type="SMART" id="SM00086">
    <property type="entry name" value="PAC"/>
    <property type="match status" value="3"/>
</dbReference>
<dbReference type="SUPFAM" id="SSF55785">
    <property type="entry name" value="PYP-like sensor domain (PAS domain)"/>
    <property type="match status" value="5"/>
</dbReference>
<evidence type="ECO:0000256" key="2">
    <source>
        <dbReference type="ARBA" id="ARBA00012438"/>
    </source>
</evidence>
<proteinExistence type="predicted"/>
<dbReference type="Pfam" id="PF02518">
    <property type="entry name" value="HATPase_c"/>
    <property type="match status" value="1"/>
</dbReference>
<dbReference type="InterPro" id="IPR036890">
    <property type="entry name" value="HATPase_C_sf"/>
</dbReference>
<dbReference type="Proteomes" id="UP001479606">
    <property type="component" value="Unassembled WGS sequence"/>
</dbReference>
<dbReference type="NCBIfam" id="TIGR00229">
    <property type="entry name" value="sensory_box"/>
    <property type="match status" value="3"/>
</dbReference>
<feature type="domain" description="PAS" evidence="8">
    <location>
        <begin position="317"/>
        <end position="362"/>
    </location>
</feature>
<evidence type="ECO:0000259" key="7">
    <source>
        <dbReference type="PROSITE" id="PS50110"/>
    </source>
</evidence>
<dbReference type="InterPro" id="IPR000700">
    <property type="entry name" value="PAS-assoc_C"/>
</dbReference>
<feature type="modified residue" description="4-aspartylphosphate" evidence="5">
    <location>
        <position position="988"/>
    </location>
</feature>
<evidence type="ECO:0000256" key="3">
    <source>
        <dbReference type="ARBA" id="ARBA00022553"/>
    </source>
</evidence>
<evidence type="ECO:0000313" key="11">
    <source>
        <dbReference type="Proteomes" id="UP001479606"/>
    </source>
</evidence>
<dbReference type="Gene3D" id="3.40.50.2300">
    <property type="match status" value="1"/>
</dbReference>
<comment type="catalytic activity">
    <reaction evidence="1">
        <text>ATP + protein L-histidine = ADP + protein N-phospho-L-histidine.</text>
        <dbReference type="EC" id="2.7.13.3"/>
    </reaction>
</comment>
<dbReference type="InterPro" id="IPR001610">
    <property type="entry name" value="PAC"/>
</dbReference>
<dbReference type="Gene3D" id="3.30.450.20">
    <property type="entry name" value="PAS domain"/>
    <property type="match status" value="5"/>
</dbReference>
<feature type="domain" description="Histidine kinase" evidence="6">
    <location>
        <begin position="692"/>
        <end position="916"/>
    </location>
</feature>
<dbReference type="PROSITE" id="PS50109">
    <property type="entry name" value="HIS_KIN"/>
    <property type="match status" value="1"/>
</dbReference>
<evidence type="ECO:0000259" key="6">
    <source>
        <dbReference type="PROSITE" id="PS50109"/>
    </source>
</evidence>
<reference evidence="10 11" key="1">
    <citation type="journal article" date="2018" name="Arch. Microbiol.">
        <title>Hymenobacter segetis sp. nov., isolated from soil.</title>
        <authorList>
            <person name="Ten L.N."/>
            <person name="Lim S.J."/>
            <person name="Kim B.O."/>
            <person name="Kang I.K."/>
            <person name="Jung H.Y."/>
        </authorList>
    </citation>
    <scope>NUCLEOTIDE SEQUENCE [LARGE SCALE GENOMIC DNA]</scope>
    <source>
        <strain evidence="10 11">S7-3-11</strain>
    </source>
</reference>
<dbReference type="SMART" id="SM00091">
    <property type="entry name" value="PAS"/>
    <property type="match status" value="5"/>
</dbReference>
<feature type="domain" description="PAC" evidence="9">
    <location>
        <begin position="366"/>
        <end position="419"/>
    </location>
</feature>
<evidence type="ECO:0000259" key="9">
    <source>
        <dbReference type="PROSITE" id="PS50113"/>
    </source>
</evidence>
<evidence type="ECO:0000259" key="8">
    <source>
        <dbReference type="PROSITE" id="PS50112"/>
    </source>
</evidence>
<dbReference type="Gene3D" id="3.30.565.10">
    <property type="entry name" value="Histidine kinase-like ATPase, C-terminal domain"/>
    <property type="match status" value="1"/>
</dbReference>
<keyword evidence="3 5" id="KW-0597">Phosphoprotein</keyword>
<dbReference type="CDD" id="cd00130">
    <property type="entry name" value="PAS"/>
    <property type="match status" value="4"/>
</dbReference>
<dbReference type="EC" id="2.7.13.3" evidence="2"/>
<dbReference type="InterPro" id="IPR013655">
    <property type="entry name" value="PAS_fold_3"/>
</dbReference>
<dbReference type="EMBL" id="JBCEVZ010000041">
    <property type="protein sequence ID" value="MEL5995587.1"/>
    <property type="molecule type" value="Genomic_DNA"/>
</dbReference>
<dbReference type="InterPro" id="IPR035965">
    <property type="entry name" value="PAS-like_dom_sf"/>
</dbReference>
<name>A0ABU9LZL6_9BACT</name>
<keyword evidence="4" id="KW-0902">Two-component regulatory system</keyword>
<dbReference type="Gene3D" id="1.10.287.130">
    <property type="match status" value="1"/>
</dbReference>
<evidence type="ECO:0000256" key="5">
    <source>
        <dbReference type="PROSITE-ProRule" id="PRU00169"/>
    </source>
</evidence>